<evidence type="ECO:0000313" key="5">
    <source>
        <dbReference type="EMBL" id="KAG0555645.1"/>
    </source>
</evidence>
<organism evidence="5 6">
    <name type="scientific">Ceratodon purpureus</name>
    <name type="common">Fire moss</name>
    <name type="synonym">Dicranum purpureum</name>
    <dbReference type="NCBI Taxonomy" id="3225"/>
    <lineage>
        <taxon>Eukaryota</taxon>
        <taxon>Viridiplantae</taxon>
        <taxon>Streptophyta</taxon>
        <taxon>Embryophyta</taxon>
        <taxon>Bryophyta</taxon>
        <taxon>Bryophytina</taxon>
        <taxon>Bryopsida</taxon>
        <taxon>Dicranidae</taxon>
        <taxon>Pseudoditrichales</taxon>
        <taxon>Ditrichaceae</taxon>
        <taxon>Ceratodon</taxon>
    </lineage>
</organism>
<dbReference type="Gene3D" id="3.30.43.10">
    <property type="entry name" value="Uridine Diphospho-n-acetylenolpyruvylglucosamine Reductase, domain 2"/>
    <property type="match status" value="1"/>
</dbReference>
<comment type="caution">
    <text evidence="5">The sequence shown here is derived from an EMBL/GenBank/DDBJ whole genome shotgun (WGS) entry which is preliminary data.</text>
</comment>
<dbReference type="SUPFAM" id="SSF56176">
    <property type="entry name" value="FAD-binding/transporter-associated domain-like"/>
    <property type="match status" value="1"/>
</dbReference>
<keyword evidence="6" id="KW-1185">Reference proteome</keyword>
<dbReference type="Gene3D" id="3.30.70.2530">
    <property type="match status" value="1"/>
</dbReference>
<evidence type="ECO:0000259" key="4">
    <source>
        <dbReference type="PROSITE" id="PS51387"/>
    </source>
</evidence>
<evidence type="ECO:0000256" key="1">
    <source>
        <dbReference type="ARBA" id="ARBA00001974"/>
    </source>
</evidence>
<feature type="domain" description="FAD-binding PCMH-type" evidence="4">
    <location>
        <begin position="26"/>
        <end position="194"/>
    </location>
</feature>
<dbReference type="GO" id="GO:0016020">
    <property type="term" value="C:membrane"/>
    <property type="evidence" value="ECO:0007669"/>
    <property type="project" value="InterPro"/>
</dbReference>
<dbReference type="PANTHER" id="PTHR43762">
    <property type="entry name" value="L-GULONOLACTONE OXIDASE"/>
    <property type="match status" value="1"/>
</dbReference>
<sequence>MDDVEVVAVGAESVKQNVVRTNWATNIVYSTNVLHEPSSVEEIQELLKSQLESVTAVGTGHTFNFIADNLHNRLSLRLLPRVLHLDAPARTVTVDAGTKYDELCPFLHRHGFALHNLASLTQLSIAGACSTAVHGSGDQNGSLATAVCALELATANGSLIHLSRHTHGDTFPGAVVGLGALGVITRITLDIQPAFTIRQFVYENLPLSQLTENFDAIMSAGYTVSLFTDWQEKCLYQLWIKIRDDAPNPNFNPDSPSRHPAPENFFGAKLQSENVHLVRGLPAIECTEQMGVPGPSHERLPHFRPGFMPGVGDELQSEYFLPRRFAVEAILAVEHLRDEIAPVLLESEIRTVAADDLWLSPCYGRDSVVIHFCWRNNWDAVRRLLPTIERALAPWDPRPHWGKLFTMTPHELQAKYAQMPAFRRLAAACDPTGKFRNAFLNTYVAFDQK</sequence>
<dbReference type="InterPro" id="IPR010031">
    <property type="entry name" value="FAD_lactone_oxidase-like"/>
</dbReference>
<dbReference type="Gene3D" id="3.30.70.2520">
    <property type="match status" value="1"/>
</dbReference>
<dbReference type="PANTHER" id="PTHR43762:SF1">
    <property type="entry name" value="D-ARABINONO-1,4-LACTONE OXIDASE"/>
    <property type="match status" value="1"/>
</dbReference>
<dbReference type="Gene3D" id="3.30.465.10">
    <property type="match status" value="1"/>
</dbReference>
<dbReference type="EMBL" id="CM026433">
    <property type="protein sequence ID" value="KAG0555645.1"/>
    <property type="molecule type" value="Genomic_DNA"/>
</dbReference>
<name>A0A8T0GA98_CERPU</name>
<protein>
    <recommendedName>
        <fullName evidence="4">FAD-binding PCMH-type domain-containing protein</fullName>
    </recommendedName>
</protein>
<proteinExistence type="predicted"/>
<comment type="pathway">
    <text evidence="2">Cofactor biosynthesis; L-ascorbate biosynthesis.</text>
</comment>
<accession>A0A8T0GA98</accession>
<dbReference type="GO" id="GO:0071949">
    <property type="term" value="F:FAD binding"/>
    <property type="evidence" value="ECO:0007669"/>
    <property type="project" value="InterPro"/>
</dbReference>
<gene>
    <name evidence="5" type="ORF">KC19_12G184800</name>
</gene>
<evidence type="ECO:0000256" key="3">
    <source>
        <dbReference type="ARBA" id="ARBA00023002"/>
    </source>
</evidence>
<dbReference type="PIRSF" id="PIRSF000136">
    <property type="entry name" value="LGO_GLO"/>
    <property type="match status" value="1"/>
</dbReference>
<comment type="cofactor">
    <cofactor evidence="1">
        <name>FAD</name>
        <dbReference type="ChEBI" id="CHEBI:57692"/>
    </cofactor>
</comment>
<dbReference type="Pfam" id="PF04030">
    <property type="entry name" value="ALO"/>
    <property type="match status" value="1"/>
</dbReference>
<dbReference type="InterPro" id="IPR016166">
    <property type="entry name" value="FAD-bd_PCMH"/>
</dbReference>
<keyword evidence="3" id="KW-0560">Oxidoreductase</keyword>
<evidence type="ECO:0000256" key="2">
    <source>
        <dbReference type="ARBA" id="ARBA00005147"/>
    </source>
</evidence>
<dbReference type="InterPro" id="IPR016169">
    <property type="entry name" value="FAD-bd_PCMH_sub2"/>
</dbReference>
<dbReference type="Pfam" id="PF01565">
    <property type="entry name" value="FAD_binding_4"/>
    <property type="match status" value="1"/>
</dbReference>
<dbReference type="PROSITE" id="PS51387">
    <property type="entry name" value="FAD_PCMH"/>
    <property type="match status" value="1"/>
</dbReference>
<evidence type="ECO:0000313" key="6">
    <source>
        <dbReference type="Proteomes" id="UP000822688"/>
    </source>
</evidence>
<dbReference type="GO" id="GO:0080049">
    <property type="term" value="F:L-gulono-1,4-lactone dehydrogenase activity"/>
    <property type="evidence" value="ECO:0007669"/>
    <property type="project" value="TreeGrafter"/>
</dbReference>
<dbReference type="AlphaFoldDB" id="A0A8T0GA98"/>
<dbReference type="Gene3D" id="1.10.45.10">
    <property type="entry name" value="Vanillyl-alcohol Oxidase, Chain A, domain 4"/>
    <property type="match status" value="1"/>
</dbReference>
<dbReference type="InterPro" id="IPR036318">
    <property type="entry name" value="FAD-bd_PCMH-like_sf"/>
</dbReference>
<dbReference type="InterPro" id="IPR006094">
    <property type="entry name" value="Oxid_FAD_bind_N"/>
</dbReference>
<reference evidence="5" key="1">
    <citation type="submission" date="2020-06" db="EMBL/GenBank/DDBJ databases">
        <title>WGS assembly of Ceratodon purpureus strain R40.</title>
        <authorList>
            <person name="Carey S.B."/>
            <person name="Jenkins J."/>
            <person name="Shu S."/>
            <person name="Lovell J.T."/>
            <person name="Sreedasyam A."/>
            <person name="Maumus F."/>
            <person name="Tiley G.P."/>
            <person name="Fernandez-Pozo N."/>
            <person name="Barry K."/>
            <person name="Chen C."/>
            <person name="Wang M."/>
            <person name="Lipzen A."/>
            <person name="Daum C."/>
            <person name="Saski C.A."/>
            <person name="Payton A.C."/>
            <person name="Mcbreen J.C."/>
            <person name="Conrad R.E."/>
            <person name="Kollar L.M."/>
            <person name="Olsson S."/>
            <person name="Huttunen S."/>
            <person name="Landis J.B."/>
            <person name="Wickett N.J."/>
            <person name="Johnson M.G."/>
            <person name="Rensing S.A."/>
            <person name="Grimwood J."/>
            <person name="Schmutz J."/>
            <person name="Mcdaniel S.F."/>
        </authorList>
    </citation>
    <scope>NUCLEOTIDE SEQUENCE</scope>
    <source>
        <strain evidence="5">R40</strain>
    </source>
</reference>
<dbReference type="InterPro" id="IPR016167">
    <property type="entry name" value="FAD-bd_PCMH_sub1"/>
</dbReference>
<dbReference type="InterPro" id="IPR007173">
    <property type="entry name" value="ALO_C"/>
</dbReference>
<dbReference type="GO" id="GO:0003885">
    <property type="term" value="F:D-arabinono-1,4-lactone oxidase activity"/>
    <property type="evidence" value="ECO:0007669"/>
    <property type="project" value="InterPro"/>
</dbReference>
<dbReference type="InterPro" id="IPR016171">
    <property type="entry name" value="Vanillyl_alc_oxidase_C-sub2"/>
</dbReference>
<dbReference type="Proteomes" id="UP000822688">
    <property type="component" value="Chromosome 12"/>
</dbReference>